<dbReference type="Proteomes" id="UP000270296">
    <property type="component" value="Unassembled WGS sequence"/>
</dbReference>
<dbReference type="SUPFAM" id="SSF81324">
    <property type="entry name" value="Voltage-gated potassium channels"/>
    <property type="match status" value="1"/>
</dbReference>
<accession>A0A183IZY9</accession>
<evidence type="ECO:0000256" key="8">
    <source>
        <dbReference type="ARBA" id="ARBA00023136"/>
    </source>
</evidence>
<evidence type="ECO:0000256" key="7">
    <source>
        <dbReference type="ARBA" id="ARBA00023065"/>
    </source>
</evidence>
<dbReference type="AlphaFoldDB" id="A0A183IZY9"/>
<keyword evidence="8 11" id="KW-0472">Membrane</keyword>
<evidence type="ECO:0000256" key="5">
    <source>
        <dbReference type="ARBA" id="ARBA00022958"/>
    </source>
</evidence>
<feature type="transmembrane region" description="Helical" evidence="11">
    <location>
        <begin position="85"/>
        <end position="104"/>
    </location>
</feature>
<dbReference type="Gene3D" id="1.20.120.350">
    <property type="entry name" value="Voltage-gated potassium channels. Chain C"/>
    <property type="match status" value="1"/>
</dbReference>
<dbReference type="Gene3D" id="1.10.287.70">
    <property type="match status" value="1"/>
</dbReference>
<dbReference type="InterPro" id="IPR013821">
    <property type="entry name" value="K_chnl_volt-dep_KCNQ_C"/>
</dbReference>
<organism evidence="17">
    <name type="scientific">Soboliphyme baturini</name>
    <dbReference type="NCBI Taxonomy" id="241478"/>
    <lineage>
        <taxon>Eukaryota</taxon>
        <taxon>Metazoa</taxon>
        <taxon>Ecdysozoa</taxon>
        <taxon>Nematoda</taxon>
        <taxon>Enoplea</taxon>
        <taxon>Dorylaimia</taxon>
        <taxon>Dioctophymatida</taxon>
        <taxon>Dioctophymatoidea</taxon>
        <taxon>Soboliphymatidae</taxon>
        <taxon>Soboliphyme</taxon>
    </lineage>
</organism>
<feature type="transmembrane region" description="Helical" evidence="11">
    <location>
        <begin position="180"/>
        <end position="204"/>
    </location>
</feature>
<evidence type="ECO:0000313" key="16">
    <source>
        <dbReference type="Proteomes" id="UP000270296"/>
    </source>
</evidence>
<comment type="subcellular location">
    <subcellularLocation>
        <location evidence="1">Cell membrane</location>
        <topology evidence="1">Multi-pass membrane protein</topology>
    </subcellularLocation>
</comment>
<dbReference type="EMBL" id="UZAM01012425">
    <property type="protein sequence ID" value="VDP21796.1"/>
    <property type="molecule type" value="Genomic_DNA"/>
</dbReference>
<name>A0A183IZY9_9BILA</name>
<dbReference type="InterPro" id="IPR013099">
    <property type="entry name" value="K_chnl_dom"/>
</dbReference>
<dbReference type="PANTHER" id="PTHR47735">
    <property type="entry name" value="POTASSIUM VOLTAGE-GATED CHANNEL SUBFAMILY KQT MEMBER 4"/>
    <property type="match status" value="1"/>
</dbReference>
<proteinExistence type="predicted"/>
<dbReference type="PANTHER" id="PTHR47735:SF9">
    <property type="entry name" value="POTASSIUM VOLTAGE-GATED CHANNEL SUBFAMILY KQT MEMBER 4-LIKE ISOFORM X1"/>
    <property type="match status" value="1"/>
</dbReference>
<keyword evidence="2" id="KW-0813">Transport</keyword>
<evidence type="ECO:0000256" key="11">
    <source>
        <dbReference type="SAM" id="Phobius"/>
    </source>
</evidence>
<keyword evidence="4 11" id="KW-0812">Transmembrane</keyword>
<feature type="domain" description="Ion transport" evidence="12">
    <location>
        <begin position="42"/>
        <end position="132"/>
    </location>
</feature>
<dbReference type="GO" id="GO:0005249">
    <property type="term" value="F:voltage-gated potassium channel activity"/>
    <property type="evidence" value="ECO:0007669"/>
    <property type="project" value="InterPro"/>
</dbReference>
<evidence type="ECO:0000256" key="10">
    <source>
        <dbReference type="ARBA" id="ARBA00034430"/>
    </source>
</evidence>
<keyword evidence="3" id="KW-1003">Cell membrane</keyword>
<evidence type="ECO:0000256" key="2">
    <source>
        <dbReference type="ARBA" id="ARBA00022448"/>
    </source>
</evidence>
<reference evidence="15 16" key="2">
    <citation type="submission" date="2018-11" db="EMBL/GenBank/DDBJ databases">
        <authorList>
            <consortium name="Pathogen Informatics"/>
        </authorList>
    </citation>
    <scope>NUCLEOTIDE SEQUENCE [LARGE SCALE GENOMIC DNA]</scope>
</reference>
<feature type="transmembrane region" description="Helical" evidence="11">
    <location>
        <begin position="21"/>
        <end position="39"/>
    </location>
</feature>
<evidence type="ECO:0000256" key="6">
    <source>
        <dbReference type="ARBA" id="ARBA00022989"/>
    </source>
</evidence>
<keyword evidence="7" id="KW-0406">Ion transport</keyword>
<dbReference type="InterPro" id="IPR003937">
    <property type="entry name" value="K_chnl_volt-dep_KCNQ"/>
</dbReference>
<evidence type="ECO:0000256" key="3">
    <source>
        <dbReference type="ARBA" id="ARBA00022475"/>
    </source>
</evidence>
<evidence type="ECO:0000256" key="4">
    <source>
        <dbReference type="ARBA" id="ARBA00022692"/>
    </source>
</evidence>
<dbReference type="Pfam" id="PF03520">
    <property type="entry name" value="KCNQ_channel"/>
    <property type="match status" value="1"/>
</dbReference>
<keyword evidence="16" id="KW-1185">Reference proteome</keyword>
<comment type="catalytic activity">
    <reaction evidence="10">
        <text>K(+)(in) = K(+)(out)</text>
        <dbReference type="Rhea" id="RHEA:29463"/>
        <dbReference type="ChEBI" id="CHEBI:29103"/>
    </reaction>
</comment>
<feature type="domain" description="Potassium channel" evidence="14">
    <location>
        <begin position="145"/>
        <end position="197"/>
    </location>
</feature>
<evidence type="ECO:0000256" key="1">
    <source>
        <dbReference type="ARBA" id="ARBA00004651"/>
    </source>
</evidence>
<evidence type="ECO:0000259" key="13">
    <source>
        <dbReference type="Pfam" id="PF03520"/>
    </source>
</evidence>
<dbReference type="InterPro" id="IPR005821">
    <property type="entry name" value="Ion_trans_dom"/>
</dbReference>
<feature type="transmembrane region" description="Helical" evidence="11">
    <location>
        <begin position="151"/>
        <end position="168"/>
    </location>
</feature>
<gene>
    <name evidence="15" type="ORF">SBAD_LOCUS9187</name>
</gene>
<dbReference type="InterPro" id="IPR027359">
    <property type="entry name" value="Volt_channel_dom_sf"/>
</dbReference>
<dbReference type="OrthoDB" id="8879391at2759"/>
<sequence length="504" mass="58351">MLTLLQIKVSLYRYLEKPKKMRHIVYQLLVSSVVVMSLLLGNSLFVIDMILMTYFTVEIAVRLWIVGLEFRFCGAKGRLRYLSRFVNVIDFVVLGATVTCVALSQDHWDSSVVQSVRLLQILRCLHLDRRSTSTPANDKTNTTAFSNFGDALYWSVVSLLTIGYGDIVPRHWISKLITGLFCLTFVSILTVTSSILGVGLAFMVQDEQMKKRMGKQAPLAAKLIQNYWRYRLMTVSFQKISYYRYDLMQNLFAYELSRIKRNPVSNRLPWQEKYFTYSLFGTLRNNLKRKAKLKALDMIFLKPSESELDRLQSRAAKEASDDDREFRDATPSKGIRFQIPLQYDLENSPSVPRECTFDRHGGHYILLLRFIWYLKYLVAKRHFKEAMKSYDLYDISRQLSESENMQLQQLKVLQSKLEKVLSNRSSVLFSTEHLETDIAGKVKLIECQMKLLNSKVEKMSKLMIQCLSTTRQLLVEREGNISSANGNTKNNQSCNDAFACFTHM</sequence>
<evidence type="ECO:0000313" key="17">
    <source>
        <dbReference type="WBParaSite" id="SBAD_0000951701-mRNA-1"/>
    </source>
</evidence>
<keyword evidence="9" id="KW-0407">Ion channel</keyword>
<evidence type="ECO:0000259" key="12">
    <source>
        <dbReference type="Pfam" id="PF00520"/>
    </source>
</evidence>
<protein>
    <submittedName>
        <fullName evidence="17">Ion_trans_2 domain-containing protein</fullName>
    </submittedName>
</protein>
<dbReference type="WBParaSite" id="SBAD_0000951701-mRNA-1">
    <property type="protein sequence ID" value="SBAD_0000951701-mRNA-1"/>
    <property type="gene ID" value="SBAD_0000951701"/>
</dbReference>
<reference evidence="17" key="1">
    <citation type="submission" date="2016-06" db="UniProtKB">
        <authorList>
            <consortium name="WormBaseParasite"/>
        </authorList>
    </citation>
    <scope>IDENTIFICATION</scope>
</reference>
<dbReference type="Pfam" id="PF00520">
    <property type="entry name" value="Ion_trans"/>
    <property type="match status" value="1"/>
</dbReference>
<keyword evidence="5" id="KW-0630">Potassium</keyword>
<evidence type="ECO:0000256" key="9">
    <source>
        <dbReference type="ARBA" id="ARBA00023303"/>
    </source>
</evidence>
<keyword evidence="6 11" id="KW-1133">Transmembrane helix</keyword>
<feature type="domain" description="Potassium channel voltage dependent KCNQ C-terminal" evidence="13">
    <location>
        <begin position="367"/>
        <end position="427"/>
    </location>
</feature>
<evidence type="ECO:0000313" key="15">
    <source>
        <dbReference type="EMBL" id="VDP21796.1"/>
    </source>
</evidence>
<evidence type="ECO:0000259" key="14">
    <source>
        <dbReference type="Pfam" id="PF07885"/>
    </source>
</evidence>
<dbReference type="GO" id="GO:0008076">
    <property type="term" value="C:voltage-gated potassium channel complex"/>
    <property type="evidence" value="ECO:0007669"/>
    <property type="project" value="TreeGrafter"/>
</dbReference>
<dbReference type="Pfam" id="PF07885">
    <property type="entry name" value="Ion_trans_2"/>
    <property type="match status" value="1"/>
</dbReference>